<dbReference type="KEGG" id="char:105889506"/>
<evidence type="ECO:0000313" key="21">
    <source>
        <dbReference type="RefSeq" id="XP_031415562.1"/>
    </source>
</evidence>
<proteinExistence type="predicted"/>
<dbReference type="RefSeq" id="XP_031415562.1">
    <property type="nucleotide sequence ID" value="XM_031559702.2"/>
</dbReference>
<organism evidence="20">
    <name type="scientific">Clupea harengus</name>
    <name type="common">Atlantic herring</name>
    <dbReference type="NCBI Taxonomy" id="7950"/>
    <lineage>
        <taxon>Eukaryota</taxon>
        <taxon>Metazoa</taxon>
        <taxon>Chordata</taxon>
        <taxon>Craniata</taxon>
        <taxon>Vertebrata</taxon>
        <taxon>Euteleostomi</taxon>
        <taxon>Actinopterygii</taxon>
        <taxon>Neopterygii</taxon>
        <taxon>Teleostei</taxon>
        <taxon>Clupei</taxon>
        <taxon>Clupeiformes</taxon>
        <taxon>Clupeoidei</taxon>
        <taxon>Clupeidae</taxon>
        <taxon>Clupea</taxon>
    </lineage>
</organism>
<evidence type="ECO:0000256" key="15">
    <source>
        <dbReference type="ARBA" id="ARBA00071931"/>
    </source>
</evidence>
<dbReference type="SUPFAM" id="SSF64268">
    <property type="entry name" value="PX domain"/>
    <property type="match status" value="1"/>
</dbReference>
<keyword evidence="6" id="KW-0963">Cytoplasm</keyword>
<evidence type="ECO:0000256" key="17">
    <source>
        <dbReference type="SAM" id="MobiDB-lite"/>
    </source>
</evidence>
<dbReference type="Gene3D" id="3.30.1520.10">
    <property type="entry name" value="Phox-like domain"/>
    <property type="match status" value="1"/>
</dbReference>
<dbReference type="RefSeq" id="XP_031415563.1">
    <property type="nucleotide sequence ID" value="XM_031559703.2"/>
</dbReference>
<dbReference type="GeneID" id="105889506"/>
<dbReference type="GO" id="GO:0031901">
    <property type="term" value="C:early endosome membrane"/>
    <property type="evidence" value="ECO:0007669"/>
    <property type="project" value="UniProtKB-SubCell"/>
</dbReference>
<dbReference type="FunFam" id="3.30.1520.10:FF:000011">
    <property type="entry name" value="Putative sorting nexin-16"/>
    <property type="match status" value="1"/>
</dbReference>
<keyword evidence="8" id="KW-0967">Endosome</keyword>
<keyword evidence="10 16" id="KW-0175">Coiled coil</keyword>
<sequence length="331" mass="38062">MTSPFVPVAVSVERTLPRPGSSRFVGSLSSSPESPRSHCLWMRGSDVGCIPSLPFQPLGSQALMIQRGFEQSNGVFSNVESSSSRDNWEDRPPIPTLLGYEVMEERSKFTVYKILVRRTPNESWVVFRRYADFSRLNDKLKEMFPRFKLSLPPKRWFRDNYDMSFLEDRQLGLQAFLQNLVAYKDITNSEAVRAFLCLDDPPGPFDSQDESRAFCETLEETNHRLQRELVEKHRELESLRKLLEERELKIGSLEKETGNGVAVSPERRCKPLICSESSIDFDTEEEEDTEQRSPSPGHRRHAQSREIQMPRKGHGVCWYGPANGNPIGYFH</sequence>
<evidence type="ECO:0000256" key="14">
    <source>
        <dbReference type="ARBA" id="ARBA00063452"/>
    </source>
</evidence>
<keyword evidence="19" id="KW-1185">Reference proteome</keyword>
<evidence type="ECO:0000256" key="12">
    <source>
        <dbReference type="ARBA" id="ARBA00023136"/>
    </source>
</evidence>
<keyword evidence="9" id="KW-0653">Protein transport</keyword>
<dbReference type="Pfam" id="PF00787">
    <property type="entry name" value="PX"/>
    <property type="match status" value="1"/>
</dbReference>
<evidence type="ECO:0000256" key="11">
    <source>
        <dbReference type="ARBA" id="ARBA00023121"/>
    </source>
</evidence>
<evidence type="ECO:0000256" key="9">
    <source>
        <dbReference type="ARBA" id="ARBA00022927"/>
    </source>
</evidence>
<comment type="subunit">
    <text evidence="14">Homooligomer. Interacts with EGFR.</text>
</comment>
<dbReference type="GO" id="GO:0035091">
    <property type="term" value="F:phosphatidylinositol binding"/>
    <property type="evidence" value="ECO:0007669"/>
    <property type="project" value="InterPro"/>
</dbReference>
<evidence type="ECO:0000256" key="4">
    <source>
        <dbReference type="ARBA" id="ARBA00004496"/>
    </source>
</evidence>
<evidence type="ECO:0000256" key="7">
    <source>
        <dbReference type="ARBA" id="ARBA00022553"/>
    </source>
</evidence>
<evidence type="ECO:0000259" key="18">
    <source>
        <dbReference type="PROSITE" id="PS50195"/>
    </source>
</evidence>
<gene>
    <name evidence="20 21 22 23" type="primary">LOC105889506</name>
</gene>
<evidence type="ECO:0000256" key="1">
    <source>
        <dbReference type="ARBA" id="ARBA00004146"/>
    </source>
</evidence>
<protein>
    <recommendedName>
        <fullName evidence="15">Sorting nexin-16</fullName>
    </recommendedName>
</protein>
<evidence type="ECO:0000313" key="19">
    <source>
        <dbReference type="Proteomes" id="UP000515152"/>
    </source>
</evidence>
<dbReference type="GO" id="GO:0006622">
    <property type="term" value="P:protein targeting to lysosome"/>
    <property type="evidence" value="ECO:0007669"/>
    <property type="project" value="TreeGrafter"/>
</dbReference>
<evidence type="ECO:0000256" key="3">
    <source>
        <dbReference type="ARBA" id="ARBA00004492"/>
    </source>
</evidence>
<keyword evidence="7" id="KW-0597">Phosphoprotein</keyword>
<keyword evidence="5" id="KW-0813">Transport</keyword>
<dbReference type="GO" id="GO:0045022">
    <property type="term" value="P:early endosome to late endosome transport"/>
    <property type="evidence" value="ECO:0007669"/>
    <property type="project" value="TreeGrafter"/>
</dbReference>
<feature type="domain" description="PX" evidence="18">
    <location>
        <begin position="90"/>
        <end position="203"/>
    </location>
</feature>
<feature type="region of interest" description="Disordered" evidence="17">
    <location>
        <begin position="280"/>
        <end position="307"/>
    </location>
</feature>
<dbReference type="Proteomes" id="UP000515152">
    <property type="component" value="Chromosome 22"/>
</dbReference>
<dbReference type="PROSITE" id="PS50195">
    <property type="entry name" value="PX"/>
    <property type="match status" value="1"/>
</dbReference>
<dbReference type="GO" id="GO:0005764">
    <property type="term" value="C:lysosome"/>
    <property type="evidence" value="ECO:0007669"/>
    <property type="project" value="UniProtKB-SubCell"/>
</dbReference>
<dbReference type="PANTHER" id="PTHR22999:SF23">
    <property type="entry name" value="SORTING NEXIN-16"/>
    <property type="match status" value="1"/>
</dbReference>
<name>A0A6P8EUE8_CLUHA</name>
<dbReference type="AlphaFoldDB" id="A0A6P8EUE8"/>
<evidence type="ECO:0000256" key="10">
    <source>
        <dbReference type="ARBA" id="ARBA00023054"/>
    </source>
</evidence>
<evidence type="ECO:0000256" key="2">
    <source>
        <dbReference type="ARBA" id="ARBA00004371"/>
    </source>
</evidence>
<dbReference type="InterPro" id="IPR001683">
    <property type="entry name" value="PX_dom"/>
</dbReference>
<evidence type="ECO:0000256" key="6">
    <source>
        <dbReference type="ARBA" id="ARBA00022490"/>
    </source>
</evidence>
<keyword evidence="11" id="KW-0446">Lipid-binding</keyword>
<evidence type="ECO:0000313" key="20">
    <source>
        <dbReference type="RefSeq" id="XP_012670813.1"/>
    </source>
</evidence>
<dbReference type="PANTHER" id="PTHR22999">
    <property type="entry name" value="PX SERINE/THREONINE KINASE PXK"/>
    <property type="match status" value="1"/>
</dbReference>
<dbReference type="InterPro" id="IPR051837">
    <property type="entry name" value="SortingNexin/PXDomain-PKLike"/>
</dbReference>
<dbReference type="RefSeq" id="XP_012670813.1">
    <property type="nucleotide sequence ID" value="XM_012815359.3"/>
</dbReference>
<evidence type="ECO:0000256" key="5">
    <source>
        <dbReference type="ARBA" id="ARBA00022448"/>
    </source>
</evidence>
<dbReference type="SMART" id="SM00312">
    <property type="entry name" value="PX"/>
    <property type="match status" value="1"/>
</dbReference>
<dbReference type="RefSeq" id="XP_031415566.1">
    <property type="nucleotide sequence ID" value="XM_031559706.2"/>
</dbReference>
<keyword evidence="13" id="KW-0458">Lysosome</keyword>
<dbReference type="OrthoDB" id="76516at2759"/>
<accession>A0A6P8EUE8</accession>
<evidence type="ECO:0000256" key="8">
    <source>
        <dbReference type="ARBA" id="ARBA00022753"/>
    </source>
</evidence>
<reference evidence="20" key="1">
    <citation type="submission" date="2022-01" db="UniProtKB">
        <authorList>
            <consortium name="RefSeq"/>
        </authorList>
    </citation>
    <scope>IDENTIFICATION</scope>
</reference>
<dbReference type="GeneTree" id="ENSGT00390000005651"/>
<keyword evidence="12" id="KW-0472">Membrane</keyword>
<evidence type="ECO:0000256" key="16">
    <source>
        <dbReference type="SAM" id="Coils"/>
    </source>
</evidence>
<feature type="coiled-coil region" evidence="16">
    <location>
        <begin position="215"/>
        <end position="256"/>
    </location>
</feature>
<evidence type="ECO:0000256" key="13">
    <source>
        <dbReference type="ARBA" id="ARBA00023228"/>
    </source>
</evidence>
<evidence type="ECO:0000313" key="22">
    <source>
        <dbReference type="RefSeq" id="XP_031415563.1"/>
    </source>
</evidence>
<dbReference type="GO" id="GO:0008333">
    <property type="term" value="P:endosome to lysosome transport"/>
    <property type="evidence" value="ECO:0007669"/>
    <property type="project" value="TreeGrafter"/>
</dbReference>
<feature type="compositionally biased region" description="Acidic residues" evidence="17">
    <location>
        <begin position="280"/>
        <end position="289"/>
    </location>
</feature>
<comment type="subcellular location">
    <subcellularLocation>
        <location evidence="4">Cytoplasm</location>
    </subcellularLocation>
    <subcellularLocation>
        <location evidence="1">Early endosome membrane</location>
    </subcellularLocation>
    <subcellularLocation>
        <location evidence="3">Late endosome membrane</location>
        <topology evidence="3">Peripheral membrane protein</topology>
        <orientation evidence="3">Cytoplasmic side</orientation>
    </subcellularLocation>
    <subcellularLocation>
        <location evidence="2">Lysosome</location>
    </subcellularLocation>
</comment>
<dbReference type="InterPro" id="IPR036871">
    <property type="entry name" value="PX_dom_sf"/>
</dbReference>
<evidence type="ECO:0000313" key="23">
    <source>
        <dbReference type="RefSeq" id="XP_031415566.1"/>
    </source>
</evidence>
<dbReference type="GO" id="GO:0031902">
    <property type="term" value="C:late endosome membrane"/>
    <property type="evidence" value="ECO:0007669"/>
    <property type="project" value="UniProtKB-SubCell"/>
</dbReference>